<organism evidence="1 2">
    <name type="scientific">Lucilia cuprina</name>
    <name type="common">Green bottle fly</name>
    <name type="synonym">Australian sheep blowfly</name>
    <dbReference type="NCBI Taxonomy" id="7375"/>
    <lineage>
        <taxon>Eukaryota</taxon>
        <taxon>Metazoa</taxon>
        <taxon>Ecdysozoa</taxon>
        <taxon>Arthropoda</taxon>
        <taxon>Hexapoda</taxon>
        <taxon>Insecta</taxon>
        <taxon>Pterygota</taxon>
        <taxon>Neoptera</taxon>
        <taxon>Endopterygota</taxon>
        <taxon>Diptera</taxon>
        <taxon>Brachycera</taxon>
        <taxon>Muscomorpha</taxon>
        <taxon>Oestroidea</taxon>
        <taxon>Calliphoridae</taxon>
        <taxon>Luciliinae</taxon>
        <taxon>Lucilia</taxon>
    </lineage>
</organism>
<comment type="caution">
    <text evidence="1">The sequence shown here is derived from an EMBL/GenBank/DDBJ whole genome shotgun (WGS) entry which is preliminary data.</text>
</comment>
<gene>
    <name evidence="1" type="ORF">FF38_00077</name>
</gene>
<dbReference type="AlphaFoldDB" id="A0A0L0BND9"/>
<sequence>MMSSEIQNQYLYFLEVTSFRQIFDMCERMTSALSRAHKKAMLHIVTIDICSPFYIHMDLTETDLWILLFDIEKLIVFLERLAVRSVKSSNIFTIEFMHPFSINCCNAVSQIYESYYLILEGASSSPNESPGFNRIPIDNIFCHYTHGTKNSIEYLPLSNRPKRLSIQDDREIPKEPSSISSKN</sequence>
<accession>A0A0L0BND9</accession>
<dbReference type="EMBL" id="JRES01001702">
    <property type="protein sequence ID" value="KNC20784.1"/>
    <property type="molecule type" value="Genomic_DNA"/>
</dbReference>
<evidence type="ECO:0000313" key="2">
    <source>
        <dbReference type="Proteomes" id="UP000037069"/>
    </source>
</evidence>
<name>A0A0L0BND9_LUCCU</name>
<evidence type="ECO:0000313" key="1">
    <source>
        <dbReference type="EMBL" id="KNC20784.1"/>
    </source>
</evidence>
<reference evidence="1 2" key="1">
    <citation type="journal article" date="2015" name="Nat. Commun.">
        <title>Lucilia cuprina genome unlocks parasitic fly biology to underpin future interventions.</title>
        <authorList>
            <person name="Anstead C.A."/>
            <person name="Korhonen P.K."/>
            <person name="Young N.D."/>
            <person name="Hall R.S."/>
            <person name="Jex A.R."/>
            <person name="Murali S.C."/>
            <person name="Hughes D.S."/>
            <person name="Lee S.F."/>
            <person name="Perry T."/>
            <person name="Stroehlein A.J."/>
            <person name="Ansell B.R."/>
            <person name="Breugelmans B."/>
            <person name="Hofmann A."/>
            <person name="Qu J."/>
            <person name="Dugan S."/>
            <person name="Lee S.L."/>
            <person name="Chao H."/>
            <person name="Dinh H."/>
            <person name="Han Y."/>
            <person name="Doddapaneni H.V."/>
            <person name="Worley K.C."/>
            <person name="Muzny D.M."/>
            <person name="Ioannidis P."/>
            <person name="Waterhouse R.M."/>
            <person name="Zdobnov E.M."/>
            <person name="James P.J."/>
            <person name="Bagnall N.H."/>
            <person name="Kotze A.C."/>
            <person name="Gibbs R.A."/>
            <person name="Richards S."/>
            <person name="Batterham P."/>
            <person name="Gasser R.B."/>
        </authorList>
    </citation>
    <scope>NUCLEOTIDE SEQUENCE [LARGE SCALE GENOMIC DNA]</scope>
    <source>
        <strain evidence="1 2">LS</strain>
        <tissue evidence="1">Full body</tissue>
    </source>
</reference>
<keyword evidence="2" id="KW-1185">Reference proteome</keyword>
<dbReference type="Proteomes" id="UP000037069">
    <property type="component" value="Unassembled WGS sequence"/>
</dbReference>
<protein>
    <submittedName>
        <fullName evidence="1">Uncharacterized protein</fullName>
    </submittedName>
</protein>
<proteinExistence type="predicted"/>